<dbReference type="AlphaFoldDB" id="A0AAW2P0G0"/>
<dbReference type="InterPro" id="IPR001584">
    <property type="entry name" value="Integrase_cat-core"/>
</dbReference>
<dbReference type="PROSITE" id="PS50994">
    <property type="entry name" value="INTEGRASE"/>
    <property type="match status" value="1"/>
</dbReference>
<dbReference type="InterPro" id="IPR036875">
    <property type="entry name" value="Znf_CCHC_sf"/>
</dbReference>
<sequence>MNGLEKSIPEYFNMLVQFEETIKRSKPAVMLGEASTSKKGKRARRWKKKKSKTKCPTPASKPVVKGPTVGKGKRTEVPKASKAEDVCHYCHEKGHWKRNCPKSLHMSKCKSEAFEKFKKFKLKVENQTGCKIKTLRSDRGGEYLSGEFLNYLKENGIISQWTPPGTPKLNGVSERRNRTLLDMVQSMMSFTELPLFFWGYTLEMAAKILNMVPSKTVIKTPHEI</sequence>
<evidence type="ECO:0000259" key="3">
    <source>
        <dbReference type="PROSITE" id="PS50158"/>
    </source>
</evidence>
<dbReference type="GO" id="GO:0003676">
    <property type="term" value="F:nucleic acid binding"/>
    <property type="evidence" value="ECO:0007669"/>
    <property type="project" value="InterPro"/>
</dbReference>
<dbReference type="InterPro" id="IPR012337">
    <property type="entry name" value="RNaseH-like_sf"/>
</dbReference>
<dbReference type="SUPFAM" id="SSF57756">
    <property type="entry name" value="Retrovirus zinc finger-like domains"/>
    <property type="match status" value="1"/>
</dbReference>
<feature type="domain" description="CCHC-type" evidence="3">
    <location>
        <begin position="87"/>
        <end position="102"/>
    </location>
</feature>
<name>A0AAW2P0G0_SESRA</name>
<dbReference type="GO" id="GO:0015074">
    <property type="term" value="P:DNA integration"/>
    <property type="evidence" value="ECO:0007669"/>
    <property type="project" value="InterPro"/>
</dbReference>
<protein>
    <recommendedName>
        <fullName evidence="6">Gag/pol protein</fullName>
    </recommendedName>
</protein>
<reference evidence="5" key="1">
    <citation type="submission" date="2020-06" db="EMBL/GenBank/DDBJ databases">
        <authorList>
            <person name="Li T."/>
            <person name="Hu X."/>
            <person name="Zhang T."/>
            <person name="Song X."/>
            <person name="Zhang H."/>
            <person name="Dai N."/>
            <person name="Sheng W."/>
            <person name="Hou X."/>
            <person name="Wei L."/>
        </authorList>
    </citation>
    <scope>NUCLEOTIDE SEQUENCE</scope>
    <source>
        <strain evidence="5">G02</strain>
        <tissue evidence="5">Leaf</tissue>
    </source>
</reference>
<feature type="compositionally biased region" description="Basic residues" evidence="2">
    <location>
        <begin position="38"/>
        <end position="53"/>
    </location>
</feature>
<evidence type="ECO:0000256" key="2">
    <source>
        <dbReference type="SAM" id="MobiDB-lite"/>
    </source>
</evidence>
<feature type="domain" description="Integrase catalytic" evidence="4">
    <location>
        <begin position="133"/>
        <end position="224"/>
    </location>
</feature>
<dbReference type="SUPFAM" id="SSF53098">
    <property type="entry name" value="Ribonuclease H-like"/>
    <property type="match status" value="1"/>
</dbReference>
<keyword evidence="1" id="KW-0862">Zinc</keyword>
<dbReference type="InterPro" id="IPR036397">
    <property type="entry name" value="RNaseH_sf"/>
</dbReference>
<dbReference type="InterPro" id="IPR039537">
    <property type="entry name" value="Retrotran_Ty1/copia-like"/>
</dbReference>
<evidence type="ECO:0000256" key="1">
    <source>
        <dbReference type="PROSITE-ProRule" id="PRU00047"/>
    </source>
</evidence>
<evidence type="ECO:0008006" key="6">
    <source>
        <dbReference type="Google" id="ProtNLM"/>
    </source>
</evidence>
<comment type="caution">
    <text evidence="5">The sequence shown here is derived from an EMBL/GenBank/DDBJ whole genome shotgun (WGS) entry which is preliminary data.</text>
</comment>
<reference evidence="5" key="2">
    <citation type="journal article" date="2024" name="Plant">
        <title>Genomic evolution and insights into agronomic trait innovations of Sesamum species.</title>
        <authorList>
            <person name="Miao H."/>
            <person name="Wang L."/>
            <person name="Qu L."/>
            <person name="Liu H."/>
            <person name="Sun Y."/>
            <person name="Le M."/>
            <person name="Wang Q."/>
            <person name="Wei S."/>
            <person name="Zheng Y."/>
            <person name="Lin W."/>
            <person name="Duan Y."/>
            <person name="Cao H."/>
            <person name="Xiong S."/>
            <person name="Wang X."/>
            <person name="Wei L."/>
            <person name="Li C."/>
            <person name="Ma Q."/>
            <person name="Ju M."/>
            <person name="Zhao R."/>
            <person name="Li G."/>
            <person name="Mu C."/>
            <person name="Tian Q."/>
            <person name="Mei H."/>
            <person name="Zhang T."/>
            <person name="Gao T."/>
            <person name="Zhang H."/>
        </authorList>
    </citation>
    <scope>NUCLEOTIDE SEQUENCE</scope>
    <source>
        <strain evidence="5">G02</strain>
    </source>
</reference>
<dbReference type="Gene3D" id="4.10.60.10">
    <property type="entry name" value="Zinc finger, CCHC-type"/>
    <property type="match status" value="1"/>
</dbReference>
<keyword evidence="1" id="KW-0863">Zinc-finger</keyword>
<gene>
    <name evidence="5" type="ORF">Sradi_4096600</name>
</gene>
<dbReference type="SMART" id="SM00343">
    <property type="entry name" value="ZnF_C2HC"/>
    <property type="match status" value="1"/>
</dbReference>
<dbReference type="PANTHER" id="PTHR42648:SF27">
    <property type="entry name" value="RNA-DIRECTED DNA POLYMERASE"/>
    <property type="match status" value="1"/>
</dbReference>
<proteinExistence type="predicted"/>
<evidence type="ECO:0000313" key="5">
    <source>
        <dbReference type="EMBL" id="KAL0349474.1"/>
    </source>
</evidence>
<organism evidence="5">
    <name type="scientific">Sesamum radiatum</name>
    <name type="common">Black benniseed</name>
    <dbReference type="NCBI Taxonomy" id="300843"/>
    <lineage>
        <taxon>Eukaryota</taxon>
        <taxon>Viridiplantae</taxon>
        <taxon>Streptophyta</taxon>
        <taxon>Embryophyta</taxon>
        <taxon>Tracheophyta</taxon>
        <taxon>Spermatophyta</taxon>
        <taxon>Magnoliopsida</taxon>
        <taxon>eudicotyledons</taxon>
        <taxon>Gunneridae</taxon>
        <taxon>Pentapetalae</taxon>
        <taxon>asterids</taxon>
        <taxon>lamiids</taxon>
        <taxon>Lamiales</taxon>
        <taxon>Pedaliaceae</taxon>
        <taxon>Sesamum</taxon>
    </lineage>
</organism>
<accession>A0AAW2P0G0</accession>
<dbReference type="PANTHER" id="PTHR42648">
    <property type="entry name" value="TRANSPOSASE, PUTATIVE-RELATED"/>
    <property type="match status" value="1"/>
</dbReference>
<dbReference type="Gene3D" id="3.30.420.10">
    <property type="entry name" value="Ribonuclease H-like superfamily/Ribonuclease H"/>
    <property type="match status" value="1"/>
</dbReference>
<evidence type="ECO:0000259" key="4">
    <source>
        <dbReference type="PROSITE" id="PS50994"/>
    </source>
</evidence>
<dbReference type="GO" id="GO:0008270">
    <property type="term" value="F:zinc ion binding"/>
    <property type="evidence" value="ECO:0007669"/>
    <property type="project" value="UniProtKB-KW"/>
</dbReference>
<feature type="region of interest" description="Disordered" evidence="2">
    <location>
        <begin position="27"/>
        <end position="77"/>
    </location>
</feature>
<dbReference type="InterPro" id="IPR001878">
    <property type="entry name" value="Znf_CCHC"/>
</dbReference>
<keyword evidence="1" id="KW-0479">Metal-binding</keyword>
<dbReference type="PROSITE" id="PS50158">
    <property type="entry name" value="ZF_CCHC"/>
    <property type="match status" value="1"/>
</dbReference>
<dbReference type="EMBL" id="JACGWJ010000018">
    <property type="protein sequence ID" value="KAL0349474.1"/>
    <property type="molecule type" value="Genomic_DNA"/>
</dbReference>